<dbReference type="EMBL" id="CAUYUJ010021835">
    <property type="protein sequence ID" value="CAK0907279.1"/>
    <property type="molecule type" value="Genomic_DNA"/>
</dbReference>
<reference evidence="2" key="1">
    <citation type="submission" date="2023-10" db="EMBL/GenBank/DDBJ databases">
        <authorList>
            <person name="Chen Y."/>
            <person name="Shah S."/>
            <person name="Dougan E. K."/>
            <person name="Thang M."/>
            <person name="Chan C."/>
        </authorList>
    </citation>
    <scope>NUCLEOTIDE SEQUENCE [LARGE SCALE GENOMIC DNA]</scope>
</reference>
<name>A0ABN9Y431_9DINO</name>
<dbReference type="SUPFAM" id="SSF81995">
    <property type="entry name" value="beta-sandwich domain of Sec23/24"/>
    <property type="match status" value="1"/>
</dbReference>
<accession>A0ABN9Y431</accession>
<dbReference type="InterPro" id="IPR011990">
    <property type="entry name" value="TPR-like_helical_dom_sf"/>
</dbReference>
<sequence length="247" mass="26975">KSKELFSMFSRWDSTRPKEAADEAVAEQPMPAHWQRPSTVHTVQQPQAQQPPPRLPPQQQVQQQQQQQQQQPPPLGQQAAGTDQVFAASAEQLKALEAAILEQPGRAVRKKVPSLIWRVFYREIRELAGELKRLQGRGGGGAASAPSVARLQGRLAAALAEAEASLQRLCSAVQRRVSASEAGAAAADEAGREAPRLRATLRAQLQCLGQIHIMLADIERYRFMHSVGDPAEALNRAQGLYCSALEA</sequence>
<protein>
    <submittedName>
        <fullName evidence="2">Uncharacterized protein</fullName>
    </submittedName>
</protein>
<comment type="caution">
    <text evidence="2">The sequence shown here is derived from an EMBL/GenBank/DDBJ whole genome shotgun (WGS) entry which is preliminary data.</text>
</comment>
<dbReference type="Proteomes" id="UP001189429">
    <property type="component" value="Unassembled WGS sequence"/>
</dbReference>
<dbReference type="Gene3D" id="1.25.40.10">
    <property type="entry name" value="Tetratricopeptide repeat domain"/>
    <property type="match status" value="1"/>
</dbReference>
<evidence type="ECO:0000313" key="2">
    <source>
        <dbReference type="EMBL" id="CAK0907279.1"/>
    </source>
</evidence>
<feature type="compositionally biased region" description="Low complexity" evidence="1">
    <location>
        <begin position="57"/>
        <end position="70"/>
    </location>
</feature>
<gene>
    <name evidence="2" type="ORF">PCOR1329_LOCUS82350</name>
</gene>
<keyword evidence="3" id="KW-1185">Reference proteome</keyword>
<feature type="region of interest" description="Disordered" evidence="1">
    <location>
        <begin position="1"/>
        <end position="82"/>
    </location>
</feature>
<evidence type="ECO:0000313" key="3">
    <source>
        <dbReference type="Proteomes" id="UP001189429"/>
    </source>
</evidence>
<evidence type="ECO:0000256" key="1">
    <source>
        <dbReference type="SAM" id="MobiDB-lite"/>
    </source>
</evidence>
<proteinExistence type="predicted"/>
<feature type="non-terminal residue" evidence="2">
    <location>
        <position position="1"/>
    </location>
</feature>
<organism evidence="2 3">
    <name type="scientific">Prorocentrum cordatum</name>
    <dbReference type="NCBI Taxonomy" id="2364126"/>
    <lineage>
        <taxon>Eukaryota</taxon>
        <taxon>Sar</taxon>
        <taxon>Alveolata</taxon>
        <taxon>Dinophyceae</taxon>
        <taxon>Prorocentrales</taxon>
        <taxon>Prorocentraceae</taxon>
        <taxon>Prorocentrum</taxon>
    </lineage>
</organism>
<feature type="non-terminal residue" evidence="2">
    <location>
        <position position="247"/>
    </location>
</feature>